<dbReference type="KEGG" id="pmal:PMUG01_12067200"/>
<reference evidence="2 4" key="3">
    <citation type="submission" date="2016-06" db="EMBL/GenBank/DDBJ databases">
        <authorList>
            <consortium name="Pathogen Informatics"/>
        </authorList>
    </citation>
    <scope>NUCLEOTIDE SEQUENCE [LARGE SCALE GENOMIC DNA]</scope>
</reference>
<proteinExistence type="predicted"/>
<keyword evidence="4" id="KW-1185">Reference proteome</keyword>
<reference evidence="3" key="1">
    <citation type="submission" date="2016-05" db="EMBL/GenBank/DDBJ databases">
        <authorList>
            <person name="Naeem Raeece"/>
        </authorList>
    </citation>
    <scope>NUCLEOTIDE SEQUENCE [LARGE SCALE GENOMIC DNA]</scope>
</reference>
<dbReference type="Proteomes" id="UP000219813">
    <property type="component" value="Chromosome 12"/>
</dbReference>
<dbReference type="EMBL" id="LT594633">
    <property type="protein sequence ID" value="SCO94075.1"/>
    <property type="molecule type" value="Genomic_DNA"/>
</dbReference>
<evidence type="ECO:0000313" key="4">
    <source>
        <dbReference type="Proteomes" id="UP000219813"/>
    </source>
</evidence>
<gene>
    <name evidence="2" type="primary">PmUG01_12067200</name>
    <name evidence="1" type="ORF">PMALA_023770</name>
    <name evidence="2" type="ORF">PMUG01_12067200</name>
</gene>
<dbReference type="OrthoDB" id="341976at2759"/>
<dbReference type="OMA" id="GLECMAT"/>
<dbReference type="EMBL" id="FLQW01001272">
    <property type="protein sequence ID" value="SBS88764.1"/>
    <property type="molecule type" value="Genomic_DNA"/>
</dbReference>
<sequence length="162" mass="19107">MNKEEENNLPTDKKLSNTKMLTENNHVEKVPENLVCLICYDDIDENTYIEYQTHEFGEWHPSMFCMNCTGILIETQYHKYINNVQKSECLREQKNLLEMGPPINIKDKNGFPLSDGKEIYSLWYFCDKKVHSAKLDGSLVGEERMKMWDELKKFLITEEKAD</sequence>
<dbReference type="AlphaFoldDB" id="A0A1A8WAL4"/>
<dbReference type="VEuPathDB" id="PlasmoDB:PmUG01_12067200"/>
<dbReference type="RefSeq" id="XP_028863351.1">
    <property type="nucleotide sequence ID" value="XM_029006908.1"/>
</dbReference>
<dbReference type="GeneID" id="39870661"/>
<evidence type="ECO:0000313" key="3">
    <source>
        <dbReference type="Proteomes" id="UP000078597"/>
    </source>
</evidence>
<organism evidence="1 3">
    <name type="scientific">Plasmodium malariae</name>
    <dbReference type="NCBI Taxonomy" id="5858"/>
    <lineage>
        <taxon>Eukaryota</taxon>
        <taxon>Sar</taxon>
        <taxon>Alveolata</taxon>
        <taxon>Apicomplexa</taxon>
        <taxon>Aconoidasida</taxon>
        <taxon>Haemosporida</taxon>
        <taxon>Plasmodiidae</taxon>
        <taxon>Plasmodium</taxon>
        <taxon>Plasmodium (Plasmodium)</taxon>
    </lineage>
</organism>
<reference evidence="1" key="2">
    <citation type="submission" date="2016-05" db="EMBL/GenBank/DDBJ databases">
        <authorList>
            <person name="Lavstsen T."/>
            <person name="Jespersen J.S."/>
        </authorList>
    </citation>
    <scope>NUCLEOTIDE SEQUENCE [LARGE SCALE GENOMIC DNA]</scope>
</reference>
<evidence type="ECO:0000313" key="2">
    <source>
        <dbReference type="EMBL" id="SCO94075.1"/>
    </source>
</evidence>
<protein>
    <submittedName>
        <fullName evidence="1">Uncharacterized protein</fullName>
    </submittedName>
</protein>
<accession>A0A1A8WAL4</accession>
<name>A0A1A8WAL4_PLAMA</name>
<evidence type="ECO:0000313" key="1">
    <source>
        <dbReference type="EMBL" id="SBS88764.1"/>
    </source>
</evidence>
<dbReference type="Proteomes" id="UP000078597">
    <property type="component" value="Unassembled WGS sequence"/>
</dbReference>